<dbReference type="Proteomes" id="UP000054630">
    <property type="component" value="Unassembled WGS sequence"/>
</dbReference>
<evidence type="ECO:0000313" key="2">
    <source>
        <dbReference type="Proteomes" id="UP000054630"/>
    </source>
</evidence>
<proteinExistence type="predicted"/>
<name>A0A0V0RLM8_9BILA</name>
<sequence>MVISGNFGIATPATENYINTLTSANIDTVIWIPCGLYFRFWNGHPLQHASKLKLNEKKNKLELENRIRIHQEKSLLFKRK</sequence>
<protein>
    <submittedName>
        <fullName evidence="1">Uncharacterized protein</fullName>
    </submittedName>
</protein>
<keyword evidence="2" id="KW-1185">Reference proteome</keyword>
<comment type="caution">
    <text evidence="1">The sequence shown here is derived from an EMBL/GenBank/DDBJ whole genome shotgun (WGS) entry which is preliminary data.</text>
</comment>
<accession>A0A0V0RLM8</accession>
<dbReference type="AlphaFoldDB" id="A0A0V0RLM8"/>
<evidence type="ECO:0000313" key="1">
    <source>
        <dbReference type="EMBL" id="KRX15335.1"/>
    </source>
</evidence>
<organism evidence="1 2">
    <name type="scientific">Trichinella nelsoni</name>
    <dbReference type="NCBI Taxonomy" id="6336"/>
    <lineage>
        <taxon>Eukaryota</taxon>
        <taxon>Metazoa</taxon>
        <taxon>Ecdysozoa</taxon>
        <taxon>Nematoda</taxon>
        <taxon>Enoplea</taxon>
        <taxon>Dorylaimia</taxon>
        <taxon>Trichinellida</taxon>
        <taxon>Trichinellidae</taxon>
        <taxon>Trichinella</taxon>
    </lineage>
</organism>
<reference evidence="1 2" key="1">
    <citation type="submission" date="2015-01" db="EMBL/GenBank/DDBJ databases">
        <title>Evolution of Trichinella species and genotypes.</title>
        <authorList>
            <person name="Korhonen P.K."/>
            <person name="Edoardo P."/>
            <person name="Giuseppe L.R."/>
            <person name="Gasser R.B."/>
        </authorList>
    </citation>
    <scope>NUCLEOTIDE SEQUENCE [LARGE SCALE GENOMIC DNA]</scope>
    <source>
        <strain evidence="1">ISS37</strain>
    </source>
</reference>
<dbReference type="EMBL" id="JYDL01000134">
    <property type="protein sequence ID" value="KRX15335.1"/>
    <property type="molecule type" value="Genomic_DNA"/>
</dbReference>
<gene>
    <name evidence="1" type="ORF">T07_13000</name>
</gene>